<organism evidence="5 6">
    <name type="scientific">Lentithecium fluviatile CBS 122367</name>
    <dbReference type="NCBI Taxonomy" id="1168545"/>
    <lineage>
        <taxon>Eukaryota</taxon>
        <taxon>Fungi</taxon>
        <taxon>Dikarya</taxon>
        <taxon>Ascomycota</taxon>
        <taxon>Pezizomycotina</taxon>
        <taxon>Dothideomycetes</taxon>
        <taxon>Pleosporomycetidae</taxon>
        <taxon>Pleosporales</taxon>
        <taxon>Massarineae</taxon>
        <taxon>Lentitheciaceae</taxon>
        <taxon>Lentithecium</taxon>
    </lineage>
</organism>
<dbReference type="SUPFAM" id="SSF48452">
    <property type="entry name" value="TPR-like"/>
    <property type="match status" value="1"/>
</dbReference>
<evidence type="ECO:0000313" key="5">
    <source>
        <dbReference type="EMBL" id="KAF2681143.1"/>
    </source>
</evidence>
<evidence type="ECO:0000256" key="2">
    <source>
        <dbReference type="ARBA" id="ARBA00022803"/>
    </source>
</evidence>
<dbReference type="SMART" id="SM00028">
    <property type="entry name" value="TPR"/>
    <property type="match status" value="3"/>
</dbReference>
<dbReference type="InterPro" id="IPR036047">
    <property type="entry name" value="F-box-like_dom_sf"/>
</dbReference>
<evidence type="ECO:0000256" key="1">
    <source>
        <dbReference type="ARBA" id="ARBA00022737"/>
    </source>
</evidence>
<dbReference type="GO" id="GO:0051879">
    <property type="term" value="F:Hsp90 protein binding"/>
    <property type="evidence" value="ECO:0007669"/>
    <property type="project" value="TreeGrafter"/>
</dbReference>
<dbReference type="EMBL" id="MU005593">
    <property type="protein sequence ID" value="KAF2681143.1"/>
    <property type="molecule type" value="Genomic_DNA"/>
</dbReference>
<dbReference type="InterPro" id="IPR032675">
    <property type="entry name" value="LRR_dom_sf"/>
</dbReference>
<keyword evidence="1" id="KW-0677">Repeat</keyword>
<proteinExistence type="predicted"/>
<dbReference type="SMART" id="SM00256">
    <property type="entry name" value="FBOX"/>
    <property type="match status" value="1"/>
</dbReference>
<protein>
    <recommendedName>
        <fullName evidence="4">F-box domain-containing protein</fullName>
    </recommendedName>
</protein>
<feature type="domain" description="F-box" evidence="4">
    <location>
        <begin position="134"/>
        <end position="181"/>
    </location>
</feature>
<reference evidence="5" key="1">
    <citation type="journal article" date="2020" name="Stud. Mycol.">
        <title>101 Dothideomycetes genomes: a test case for predicting lifestyles and emergence of pathogens.</title>
        <authorList>
            <person name="Haridas S."/>
            <person name="Albert R."/>
            <person name="Binder M."/>
            <person name="Bloem J."/>
            <person name="Labutti K."/>
            <person name="Salamov A."/>
            <person name="Andreopoulos B."/>
            <person name="Baker S."/>
            <person name="Barry K."/>
            <person name="Bills G."/>
            <person name="Bluhm B."/>
            <person name="Cannon C."/>
            <person name="Castanera R."/>
            <person name="Culley D."/>
            <person name="Daum C."/>
            <person name="Ezra D."/>
            <person name="Gonzalez J."/>
            <person name="Henrissat B."/>
            <person name="Kuo A."/>
            <person name="Liang C."/>
            <person name="Lipzen A."/>
            <person name="Lutzoni F."/>
            <person name="Magnuson J."/>
            <person name="Mondo S."/>
            <person name="Nolan M."/>
            <person name="Ohm R."/>
            <person name="Pangilinan J."/>
            <person name="Park H.-J."/>
            <person name="Ramirez L."/>
            <person name="Alfaro M."/>
            <person name="Sun H."/>
            <person name="Tritt A."/>
            <person name="Yoshinaga Y."/>
            <person name="Zwiers L.-H."/>
            <person name="Turgeon B."/>
            <person name="Goodwin S."/>
            <person name="Spatafora J."/>
            <person name="Crous P."/>
            <person name="Grigoriev I."/>
        </authorList>
    </citation>
    <scope>NUCLEOTIDE SEQUENCE</scope>
    <source>
        <strain evidence="5">CBS 122367</strain>
    </source>
</reference>
<feature type="repeat" description="TPR" evidence="3">
    <location>
        <begin position="43"/>
        <end position="76"/>
    </location>
</feature>
<accession>A0A6G1IT63</accession>
<dbReference type="Gene3D" id="3.80.10.10">
    <property type="entry name" value="Ribonuclease Inhibitor"/>
    <property type="match status" value="2"/>
</dbReference>
<dbReference type="InterPro" id="IPR011990">
    <property type="entry name" value="TPR-like_helical_dom_sf"/>
</dbReference>
<dbReference type="Proteomes" id="UP000799291">
    <property type="component" value="Unassembled WGS sequence"/>
</dbReference>
<name>A0A6G1IT63_9PLEO</name>
<dbReference type="SUPFAM" id="SSF81383">
    <property type="entry name" value="F-box domain"/>
    <property type="match status" value="1"/>
</dbReference>
<evidence type="ECO:0000313" key="6">
    <source>
        <dbReference type="Proteomes" id="UP000799291"/>
    </source>
</evidence>
<gene>
    <name evidence="5" type="ORF">K458DRAFT_344425</name>
</gene>
<evidence type="ECO:0000256" key="3">
    <source>
        <dbReference type="PROSITE-ProRule" id="PRU00339"/>
    </source>
</evidence>
<evidence type="ECO:0000259" key="4">
    <source>
        <dbReference type="PROSITE" id="PS50181"/>
    </source>
</evidence>
<keyword evidence="6" id="KW-1185">Reference proteome</keyword>
<dbReference type="Gene3D" id="1.20.1280.50">
    <property type="match status" value="1"/>
</dbReference>
<dbReference type="Pfam" id="PF12937">
    <property type="entry name" value="F-box-like"/>
    <property type="match status" value="1"/>
</dbReference>
<dbReference type="PANTHER" id="PTHR22904">
    <property type="entry name" value="TPR REPEAT CONTAINING PROTEIN"/>
    <property type="match status" value="1"/>
</dbReference>
<dbReference type="PANTHER" id="PTHR22904:SF523">
    <property type="entry name" value="STRESS-INDUCED-PHOSPHOPROTEIN 1"/>
    <property type="match status" value="1"/>
</dbReference>
<dbReference type="Gene3D" id="1.25.40.10">
    <property type="entry name" value="Tetratricopeptide repeat domain"/>
    <property type="match status" value="1"/>
</dbReference>
<dbReference type="InterPro" id="IPR001810">
    <property type="entry name" value="F-box_dom"/>
</dbReference>
<dbReference type="PROSITE" id="PS50181">
    <property type="entry name" value="FBOX"/>
    <property type="match status" value="1"/>
</dbReference>
<dbReference type="OrthoDB" id="629492at2759"/>
<keyword evidence="2 3" id="KW-0802">TPR repeat</keyword>
<dbReference type="SUPFAM" id="SSF52047">
    <property type="entry name" value="RNI-like"/>
    <property type="match status" value="1"/>
</dbReference>
<dbReference type="InterPro" id="IPR019734">
    <property type="entry name" value="TPR_rpt"/>
</dbReference>
<dbReference type="AlphaFoldDB" id="A0A6G1IT63"/>
<sequence>MAAHTLSPAEYQELGKSYYKKKEYQKAVDAFSSGIHASVIPTVTLYDYRAAAHEKMGDFNTAVKDGREAIRLDKKDVKGYLRTGSALQKLNKPETAVSIYKYGMKNVPVDNKNFQLLQQLHDKLTRQLAPPTAIDPFTVLPMELVEMILGYLPFKNVVNCLRVSKGWKSYLTKRPKLWQNIDLSFATKPVSRVFVRHAVQWSENAVVSLTVHRFQHADVLRNIATACKSLHTIEIISLPFMLSETLIEVAQCAANLKKFVVHTDMTPDTAAQILRYRPTLEHVAFTSILGQVQAECKGPFPKLHTLQLGVRTNSIRDLDAPFVKDIIGQTPALQVLNLHQWVMRGSAIEEDLFTQPLTTLILQAVDVAIFPRLPSTIKRFVFHPKRPFALPLGPLFDDENESWDNAQLSDTRHLEHLTIKEVLNLSPQFLGGLLDVYKDEIGTPLKGMEDAEDLKSLSLNGQLSTTMRLFGGTGLCGSPRMVTNSLTSLAVSAMPCTDDDIETLLTHATNIQTIEVDSTRITGAGVKMLVDGLPNLRYIRADHCQNITSRDAVAYAEKRRIGVSCKMTDALGGKKVRYGLF</sequence>
<dbReference type="PROSITE" id="PS50005">
    <property type="entry name" value="TPR"/>
    <property type="match status" value="1"/>
</dbReference>